<accession>A0A0B7F7W1</accession>
<feature type="region of interest" description="Disordered" evidence="1">
    <location>
        <begin position="1"/>
        <end position="28"/>
    </location>
</feature>
<keyword evidence="4" id="KW-1185">Reference proteome</keyword>
<dbReference type="InterPro" id="IPR024983">
    <property type="entry name" value="CHAT_dom"/>
</dbReference>
<feature type="compositionally biased region" description="Basic and acidic residues" evidence="1">
    <location>
        <begin position="19"/>
        <end position="28"/>
    </location>
</feature>
<dbReference type="SUPFAM" id="SSF48452">
    <property type="entry name" value="TPR-like"/>
    <property type="match status" value="1"/>
</dbReference>
<reference evidence="3 4" key="1">
    <citation type="submission" date="2014-11" db="EMBL/GenBank/DDBJ databases">
        <authorList>
            <person name="Wibberg Daniel"/>
        </authorList>
    </citation>
    <scope>NUCLEOTIDE SEQUENCE [LARGE SCALE GENOMIC DNA]</scope>
    <source>
        <strain evidence="3">Rhizoctonia solani AG1-IB 7/3/14</strain>
    </source>
</reference>
<dbReference type="AlphaFoldDB" id="A0A0B7F7W1"/>
<dbReference type="EMBL" id="LN679110">
    <property type="protein sequence ID" value="CEL52989.1"/>
    <property type="molecule type" value="Genomic_DNA"/>
</dbReference>
<dbReference type="Proteomes" id="UP000059188">
    <property type="component" value="Unassembled WGS sequence"/>
</dbReference>
<dbReference type="PANTHER" id="PTHR10098">
    <property type="entry name" value="RAPSYN-RELATED"/>
    <property type="match status" value="1"/>
</dbReference>
<feature type="compositionally biased region" description="Polar residues" evidence="1">
    <location>
        <begin position="1"/>
        <end position="12"/>
    </location>
</feature>
<dbReference type="SUPFAM" id="SSF81901">
    <property type="entry name" value="HCP-like"/>
    <property type="match status" value="1"/>
</dbReference>
<evidence type="ECO:0000259" key="2">
    <source>
        <dbReference type="Pfam" id="PF12770"/>
    </source>
</evidence>
<dbReference type="PANTHER" id="PTHR10098:SF108">
    <property type="entry name" value="TETRATRICOPEPTIDE REPEAT PROTEIN 28"/>
    <property type="match status" value="1"/>
</dbReference>
<evidence type="ECO:0000313" key="4">
    <source>
        <dbReference type="Proteomes" id="UP000059188"/>
    </source>
</evidence>
<evidence type="ECO:0000256" key="1">
    <source>
        <dbReference type="SAM" id="MobiDB-lite"/>
    </source>
</evidence>
<dbReference type="Gene3D" id="1.25.40.10">
    <property type="entry name" value="Tetratricopeptide repeat domain"/>
    <property type="match status" value="4"/>
</dbReference>
<organism evidence="3 4">
    <name type="scientific">Thanatephorus cucumeris (strain AG1-IB / isolate 7/3/14)</name>
    <name type="common">Lettuce bottom rot fungus</name>
    <name type="synonym">Rhizoctonia solani</name>
    <dbReference type="NCBI Taxonomy" id="1108050"/>
    <lineage>
        <taxon>Eukaryota</taxon>
        <taxon>Fungi</taxon>
        <taxon>Dikarya</taxon>
        <taxon>Basidiomycota</taxon>
        <taxon>Agaricomycotina</taxon>
        <taxon>Agaricomycetes</taxon>
        <taxon>Cantharellales</taxon>
        <taxon>Ceratobasidiaceae</taxon>
        <taxon>Rhizoctonia</taxon>
        <taxon>Rhizoctonia solani AG-1</taxon>
    </lineage>
</organism>
<gene>
    <name evidence="3" type="ORF">RSOLAG1IB_06057</name>
</gene>
<dbReference type="OrthoDB" id="9991317at2759"/>
<protein>
    <recommendedName>
        <fullName evidence="2">CHAT domain-containing protein</fullName>
    </recommendedName>
</protein>
<name>A0A0B7F7W1_THACB</name>
<evidence type="ECO:0000313" key="3">
    <source>
        <dbReference type="EMBL" id="CEL52989.1"/>
    </source>
</evidence>
<dbReference type="STRING" id="1108050.A0A0B7F7W1"/>
<feature type="domain" description="CHAT" evidence="2">
    <location>
        <begin position="835"/>
        <end position="1115"/>
    </location>
</feature>
<proteinExistence type="predicted"/>
<dbReference type="Pfam" id="PF12770">
    <property type="entry name" value="CHAT"/>
    <property type="match status" value="1"/>
</dbReference>
<sequence length="1116" mass="122281">MTSKRPSNTESSGLAHAYAMKDDINNRRADALENNKEPREECETNNDHKVQFRVGSQHLVKFRRFGKLEELEEAHKCLSLALALTPEGHPNLPSRHAALGVSYGDQYKRLGNSVDLDKAIESKSLALSLTPEGHPDLPYWHAALGVSYRDRYQRLDNSADLDKAHECLSLALALTPEGHPRLPDRHAALGVSYRDRYKRLGDFSDLGKAIECHTLALALTPEGHLDLSDRHAALGVLYTDRYRRLGNSADLDKAHESKSLALTLTPEGHPCLPERHAALGVSYTDRYQRLGDVADLGKAIECDILALYLTPEGHPDLPDRHAALGVSYTDRYHRLGDVADLDKAIECDTLALSLTPEGHPDLPSRYASLGVSCNDRYRRMGDVTDLDKAIESKSLALALTPEGRPDLPDRHASLGESYGDRYRRLNNGADLEKAIECNTLALSLTPNGHPDLPDRYAALGVSYADQYQRPGDAADIDKAIECHTLALALTPEGHPNLPDRHAALGVSYRDRYQRLGDVTDLDKAIECDTLALTLTPQGHPESSLRHYGLALSYHHRYQHSRDPSHLQVSLDAFHEASQLLNGPPRDVFKHALKWATLASEHSYPYSVDAFRAAIDLLPHLVWLGSTTAQRYHDIASAENLAVRAASAAILSSEYTLALEWLEHARCVVWSQSLMLRSPLDTLQSSHPELATALQTISGRLHLASSQGLTSQGTGDGSNTIENRLRLSREYGALLSRIRALSGLEDFLQPKKGDAFTRAARYGPVVVINCYGQHCAALVILPNQATAGHVLLPKVTEADARKAQSDMRSSLRRKHIRERGVRVMGEQASGDCFPAVLAALWHNIVKPVLDYLGYTDNVPADSLPHITWCPTGILSFLPLHAAGDYSQPGSRVFDYAVSSYTPTLTALLASTPSALTPDSRVLAIGQAATPNHTPLPGIIDEIASIEAHIGHKYGFSKLMDDQATKNAVLDAMQDHHWVHLACHASQDVKDPTKSGFFLYDGTLDLTSINRRSFRNKGLAFLSACQTAKGDEELADEAVHLASGMLMAGYPSVIATMWSVVDSDAPLVADKVYEQLMKCGKVGNGEAGRALHGAVAELRGRVGEMDFGRWVPYIHIGS</sequence>
<dbReference type="InterPro" id="IPR011990">
    <property type="entry name" value="TPR-like_helical_dom_sf"/>
</dbReference>